<keyword evidence="3 5" id="KW-0863">Zinc-finger</keyword>
<dbReference type="AlphaFoldDB" id="F2UIJ0"/>
<feature type="region of interest" description="Disordered" evidence="6">
    <location>
        <begin position="740"/>
        <end position="761"/>
    </location>
</feature>
<dbReference type="PROSITE" id="PS50018">
    <property type="entry name" value="RAS_GTPASE_ACTIV_2"/>
    <property type="match status" value="1"/>
</dbReference>
<evidence type="ECO:0000259" key="8">
    <source>
        <dbReference type="PROSITE" id="PS50018"/>
    </source>
</evidence>
<reference evidence="9" key="1">
    <citation type="submission" date="2009-08" db="EMBL/GenBank/DDBJ databases">
        <title>Annotation of Salpingoeca rosetta.</title>
        <authorList>
            <consortium name="The Broad Institute Genome Sequencing Platform"/>
            <person name="Russ C."/>
            <person name="Cuomo C."/>
            <person name="Burger G."/>
            <person name="Gray M.W."/>
            <person name="Holland P.W.H."/>
            <person name="King N."/>
            <person name="Lang F.B.F."/>
            <person name="Roger A.J."/>
            <person name="Ruiz-Trillo I."/>
            <person name="Young S.K."/>
            <person name="Zeng Q."/>
            <person name="Gargeya S."/>
            <person name="Alvarado L."/>
            <person name="Berlin A."/>
            <person name="Chapman S.B."/>
            <person name="Chen Z."/>
            <person name="Freedman E."/>
            <person name="Gellesch M."/>
            <person name="Goldberg J."/>
            <person name="Griggs A."/>
            <person name="Gujja S."/>
            <person name="Heilman E."/>
            <person name="Heiman D."/>
            <person name="Howarth C."/>
            <person name="Mehta T."/>
            <person name="Neiman D."/>
            <person name="Pearson M."/>
            <person name="Roberts A."/>
            <person name="Saif S."/>
            <person name="Shea T."/>
            <person name="Shenoy N."/>
            <person name="Sisk P."/>
            <person name="Stolte C."/>
            <person name="Sykes S."/>
            <person name="White J."/>
            <person name="Yandava C."/>
            <person name="Haas B."/>
            <person name="Nusbaum C."/>
            <person name="Birren B."/>
        </authorList>
    </citation>
    <scope>NUCLEOTIDE SEQUENCE [LARGE SCALE GENOMIC DNA]</scope>
    <source>
        <strain evidence="9">ATCC 50818</strain>
    </source>
</reference>
<dbReference type="PROSITE" id="PS50003">
    <property type="entry name" value="PH_DOMAIN"/>
    <property type="match status" value="1"/>
</dbReference>
<dbReference type="SUPFAM" id="SSF48350">
    <property type="entry name" value="GTPase activation domain, GAP"/>
    <property type="match status" value="1"/>
</dbReference>
<dbReference type="PROSITE" id="PS51113">
    <property type="entry name" value="ZF_BTK"/>
    <property type="match status" value="1"/>
</dbReference>
<dbReference type="Pfam" id="PF00168">
    <property type="entry name" value="C2"/>
    <property type="match status" value="2"/>
</dbReference>
<evidence type="ECO:0000313" key="9">
    <source>
        <dbReference type="EMBL" id="EGD77039.1"/>
    </source>
</evidence>
<dbReference type="GeneID" id="16071442"/>
<dbReference type="GO" id="GO:0005096">
    <property type="term" value="F:GTPase activator activity"/>
    <property type="evidence" value="ECO:0007669"/>
    <property type="project" value="UniProtKB-KW"/>
</dbReference>
<keyword evidence="1" id="KW-0343">GTPase activation</keyword>
<accession>F2UIJ0</accession>
<proteinExistence type="predicted"/>
<evidence type="ECO:0000313" key="10">
    <source>
        <dbReference type="Proteomes" id="UP000007799"/>
    </source>
</evidence>
<dbReference type="PANTHER" id="PTHR10194">
    <property type="entry name" value="RAS GTPASE-ACTIVATING PROTEINS"/>
    <property type="match status" value="1"/>
</dbReference>
<keyword evidence="4" id="KW-0862">Zinc</keyword>
<evidence type="ECO:0000256" key="2">
    <source>
        <dbReference type="ARBA" id="ARBA00022723"/>
    </source>
</evidence>
<dbReference type="PANTHER" id="PTHR10194:SF148">
    <property type="entry name" value="GTPASE-ACTIVATING PROTEIN"/>
    <property type="match status" value="1"/>
</dbReference>
<dbReference type="Gene3D" id="2.60.40.150">
    <property type="entry name" value="C2 domain"/>
    <property type="match status" value="1"/>
</dbReference>
<evidence type="ECO:0000256" key="5">
    <source>
        <dbReference type="PROSITE-ProRule" id="PRU00432"/>
    </source>
</evidence>
<evidence type="ECO:0000256" key="6">
    <source>
        <dbReference type="SAM" id="MobiDB-lite"/>
    </source>
</evidence>
<dbReference type="GO" id="GO:0035556">
    <property type="term" value="P:intracellular signal transduction"/>
    <property type="evidence" value="ECO:0007669"/>
    <property type="project" value="InterPro"/>
</dbReference>
<dbReference type="EMBL" id="GL832976">
    <property type="protein sequence ID" value="EGD77039.1"/>
    <property type="molecule type" value="Genomic_DNA"/>
</dbReference>
<dbReference type="InterPro" id="IPR001936">
    <property type="entry name" value="RasGAP_dom"/>
</dbReference>
<keyword evidence="10" id="KW-1185">Reference proteome</keyword>
<dbReference type="SUPFAM" id="SSF50729">
    <property type="entry name" value="PH domain-like"/>
    <property type="match status" value="1"/>
</dbReference>
<dbReference type="eggNOG" id="KOG2059">
    <property type="taxonomic scope" value="Eukaryota"/>
</dbReference>
<dbReference type="Proteomes" id="UP000007799">
    <property type="component" value="Unassembled WGS sequence"/>
</dbReference>
<keyword evidence="2" id="KW-0479">Metal-binding</keyword>
<protein>
    <submittedName>
        <fullName evidence="9">Uncharacterized protein</fullName>
    </submittedName>
</protein>
<sequence>MADPKHLLDAHVVQPMMRKKGPRYDRRLSITLVQWNAKGLERRCQAKGTSWCASARVDGHEVARTQPLEELKPYWDQSFQVVIPEDLSLVSVYLHEITKAADVPIAKVDIPKQKLQEKTMIDDWFPLRATSEETDITGRINVDVEIEQHPAGQWNAKVVVVEGAGFSHTGLFVRVTLEQNAVSGESFHLPETAHINAETVRRSKVFRREMDPMWCESFDFRSPTALVTTKLVDGKLQWARGISPVVRLSAWREDADGKTVFCGATVIPITEKHLVKFEFSELALLEPQQYKPLEDMLMQCLECDDIMQSPVGLLSNAIRNKELLARHLLHFYLNKQHAFTFIAKLVDSEVAACKESPTLFRGNTLTTKVIDTYMKLFGKELLIVSLGPVVLAKVIRQHLELEINPAVLSNPVKLKENATQLEELVDEVVRLLLDNVAYCPPNLQHVFHYIAQAATERFTGVRRTLVLISKAIQTLGNLGGDRMVKEDFMRDLLSNVDAAHRNRIRIFLDKISCKPSTSPNAVPPAYAAVDIPDDDRVIKEGFLIKRGQGRKVASVMGMSVNGLKNMKRRYFRLSPVYLSYHKSQDEPAIDRIAKSDIIGVERVDADVLGYPHAFQIMRHDAILYLVAESAFELQEWLTTLKEFCSSNRNLASAYHPGVLTSKNIWSCCRASADTGGCHPCVKVQSSKYPRVKKGLWEDPLTCQEQIYQFMNTSLEKAKEEPDVLPEAQREAAAVCTALATAHQQKQRPKSRPGSKYNPIGF</sequence>
<dbReference type="InParanoid" id="F2UIJ0"/>
<dbReference type="OrthoDB" id="1562946at2759"/>
<dbReference type="SMART" id="SM00233">
    <property type="entry name" value="PH"/>
    <property type="match status" value="1"/>
</dbReference>
<dbReference type="SUPFAM" id="SSF49562">
    <property type="entry name" value="C2 domain (Calcium/lipid-binding domain, CaLB)"/>
    <property type="match status" value="2"/>
</dbReference>
<dbReference type="STRING" id="946362.F2UIJ0"/>
<dbReference type="InterPro" id="IPR035892">
    <property type="entry name" value="C2_domain_sf"/>
</dbReference>
<dbReference type="GO" id="GO:0008270">
    <property type="term" value="F:zinc ion binding"/>
    <property type="evidence" value="ECO:0007669"/>
    <property type="project" value="UniProtKB-KW"/>
</dbReference>
<dbReference type="InterPro" id="IPR001562">
    <property type="entry name" value="Znf_Btk_motif"/>
</dbReference>
<evidence type="ECO:0000256" key="3">
    <source>
        <dbReference type="ARBA" id="ARBA00022771"/>
    </source>
</evidence>
<feature type="domain" description="Ras-GAP" evidence="8">
    <location>
        <begin position="320"/>
        <end position="458"/>
    </location>
</feature>
<name>F2UIJ0_SALR5</name>
<dbReference type="RefSeq" id="XP_004990879.1">
    <property type="nucleotide sequence ID" value="XM_004990822.1"/>
</dbReference>
<dbReference type="InterPro" id="IPR008936">
    <property type="entry name" value="Rho_GTPase_activation_prot"/>
</dbReference>
<evidence type="ECO:0000256" key="4">
    <source>
        <dbReference type="ARBA" id="ARBA00022833"/>
    </source>
</evidence>
<dbReference type="Gene3D" id="2.30.29.30">
    <property type="entry name" value="Pleckstrin-homology domain (PH domain)/Phosphotyrosine-binding domain (PTB)"/>
    <property type="match status" value="1"/>
</dbReference>
<dbReference type="SMART" id="SM00323">
    <property type="entry name" value="RasGAP"/>
    <property type="match status" value="1"/>
</dbReference>
<dbReference type="InterPro" id="IPR000008">
    <property type="entry name" value="C2_dom"/>
</dbReference>
<feature type="domain" description="PH" evidence="7">
    <location>
        <begin position="536"/>
        <end position="645"/>
    </location>
</feature>
<evidence type="ECO:0000256" key="1">
    <source>
        <dbReference type="ARBA" id="ARBA00022468"/>
    </source>
</evidence>
<dbReference type="Gene3D" id="1.10.506.10">
    <property type="entry name" value="GTPase Activation - p120gap, domain 1"/>
    <property type="match status" value="1"/>
</dbReference>
<dbReference type="InterPro" id="IPR001849">
    <property type="entry name" value="PH_domain"/>
</dbReference>
<dbReference type="InterPro" id="IPR039360">
    <property type="entry name" value="Ras_GTPase"/>
</dbReference>
<dbReference type="KEGG" id="sre:PTSG_07380"/>
<evidence type="ECO:0000259" key="7">
    <source>
        <dbReference type="PROSITE" id="PS50003"/>
    </source>
</evidence>
<dbReference type="Pfam" id="PF00169">
    <property type="entry name" value="PH"/>
    <property type="match status" value="1"/>
</dbReference>
<dbReference type="Pfam" id="PF00616">
    <property type="entry name" value="RasGAP"/>
    <property type="match status" value="1"/>
</dbReference>
<gene>
    <name evidence="9" type="ORF">PTSG_07380</name>
</gene>
<organism evidence="10">
    <name type="scientific">Salpingoeca rosetta (strain ATCC 50818 / BSB-021)</name>
    <dbReference type="NCBI Taxonomy" id="946362"/>
    <lineage>
        <taxon>Eukaryota</taxon>
        <taxon>Choanoflagellata</taxon>
        <taxon>Craspedida</taxon>
        <taxon>Salpingoecidae</taxon>
        <taxon>Salpingoeca</taxon>
    </lineage>
</organism>
<dbReference type="InterPro" id="IPR011993">
    <property type="entry name" value="PH-like_dom_sf"/>
</dbReference>